<keyword evidence="2" id="KW-1185">Reference proteome</keyword>
<evidence type="ECO:0000313" key="1">
    <source>
        <dbReference type="EMBL" id="KAJ9105348.1"/>
    </source>
</evidence>
<reference evidence="1" key="1">
    <citation type="submission" date="2023-04" db="EMBL/GenBank/DDBJ databases">
        <title>Draft Genome sequencing of Naganishia species isolated from polar environments using Oxford Nanopore Technology.</title>
        <authorList>
            <person name="Leo P."/>
            <person name="Venkateswaran K."/>
        </authorList>
    </citation>
    <scope>NUCLEOTIDE SEQUENCE</scope>
    <source>
        <strain evidence="1">MNA-CCFEE 5423</strain>
    </source>
</reference>
<organism evidence="1 2">
    <name type="scientific">Naganishia friedmannii</name>
    <dbReference type="NCBI Taxonomy" id="89922"/>
    <lineage>
        <taxon>Eukaryota</taxon>
        <taxon>Fungi</taxon>
        <taxon>Dikarya</taxon>
        <taxon>Basidiomycota</taxon>
        <taxon>Agaricomycotina</taxon>
        <taxon>Tremellomycetes</taxon>
        <taxon>Filobasidiales</taxon>
        <taxon>Filobasidiaceae</taxon>
        <taxon>Naganishia</taxon>
    </lineage>
</organism>
<dbReference type="EMBL" id="JASBWT010000004">
    <property type="protein sequence ID" value="KAJ9105348.1"/>
    <property type="molecule type" value="Genomic_DNA"/>
</dbReference>
<accession>A0ACC2W1V0</accession>
<comment type="caution">
    <text evidence="1">The sequence shown here is derived from an EMBL/GenBank/DDBJ whole genome shotgun (WGS) entry which is preliminary data.</text>
</comment>
<evidence type="ECO:0000313" key="2">
    <source>
        <dbReference type="Proteomes" id="UP001227268"/>
    </source>
</evidence>
<name>A0ACC2W1V0_9TREE</name>
<dbReference type="Proteomes" id="UP001227268">
    <property type="component" value="Unassembled WGS sequence"/>
</dbReference>
<protein>
    <submittedName>
        <fullName evidence="1">Uncharacterized protein</fullName>
    </submittedName>
</protein>
<sequence>MPRLTTLPTLLAQLPAFGTGALVQPVAWKERFPNSFYKITRAKLRVKPVVGTGAPGDVQYLGRTGSSVVAAKEKTTTGGAEVKGKAKENTAEEEEDDFEADAFGDEMEIGQVTSTVESSSSSGPASGSTVDLTGRKAHGQAWGVLFWNGQPKFPFKHNYLPTTPSTRSATTPPFIPQTKIRRALTESWTSLDSSSLPSETAHLVEALTSGKRRDWYERREKVKPENLSVKDFRGLEARRARLARQQGREQQL</sequence>
<proteinExistence type="predicted"/>
<gene>
    <name evidence="1" type="ORF">QFC21_001717</name>
</gene>